<keyword evidence="2" id="KW-0812">Transmembrane</keyword>
<reference evidence="4" key="1">
    <citation type="journal article" date="2019" name="Int. J. Syst. Evol. Microbiol.">
        <title>The Global Catalogue of Microorganisms (GCM) 10K type strain sequencing project: providing services to taxonomists for standard genome sequencing and annotation.</title>
        <authorList>
            <consortium name="The Broad Institute Genomics Platform"/>
            <consortium name="The Broad Institute Genome Sequencing Center for Infectious Disease"/>
            <person name="Wu L."/>
            <person name="Ma J."/>
        </authorList>
    </citation>
    <scope>NUCLEOTIDE SEQUENCE [LARGE SCALE GENOMIC DNA]</scope>
    <source>
        <strain evidence="4">TISTR 1514</strain>
    </source>
</reference>
<feature type="region of interest" description="Disordered" evidence="1">
    <location>
        <begin position="1"/>
        <end position="23"/>
    </location>
</feature>
<organism evidence="3 4">
    <name type="scientific">Gulosibacter faecalis</name>
    <dbReference type="NCBI Taxonomy" id="272240"/>
    <lineage>
        <taxon>Bacteria</taxon>
        <taxon>Bacillati</taxon>
        <taxon>Actinomycetota</taxon>
        <taxon>Actinomycetes</taxon>
        <taxon>Micrococcales</taxon>
        <taxon>Microbacteriaceae</taxon>
        <taxon>Gulosibacter</taxon>
    </lineage>
</organism>
<evidence type="ECO:0000256" key="1">
    <source>
        <dbReference type="SAM" id="MobiDB-lite"/>
    </source>
</evidence>
<evidence type="ECO:0000256" key="2">
    <source>
        <dbReference type="SAM" id="Phobius"/>
    </source>
</evidence>
<keyword evidence="4" id="KW-1185">Reference proteome</keyword>
<accession>A0ABW5V378</accession>
<sequence length="237" mass="24390">MSGQGGDTGQGSEQRGAGKKPSAAVYRRRRLVAALLVVVVVLLVWWGVAALVGALRGGDTPVETGAQVAPTSSTDATPANPGDTATPEPTPEPTESPEPTETSTPVCTEDDVTVTAITDAESYAADALPKLSLKVVNTSDAPCIMDVGTSAQVYTIMSGSDTIWVSTHCQTGGTSQVVELTPGKEVTAPEIEWVRERSSPDTCDSDSRPAAVGGGAYYSLSVSIGGVASEPTYFDLQ</sequence>
<feature type="region of interest" description="Disordered" evidence="1">
    <location>
        <begin position="57"/>
        <end position="106"/>
    </location>
</feature>
<feature type="transmembrane region" description="Helical" evidence="2">
    <location>
        <begin position="31"/>
        <end position="55"/>
    </location>
</feature>
<evidence type="ECO:0000313" key="3">
    <source>
        <dbReference type="EMBL" id="MFD2759279.1"/>
    </source>
</evidence>
<name>A0ABW5V378_9MICO</name>
<dbReference type="EMBL" id="JBHUNE010000009">
    <property type="protein sequence ID" value="MFD2759279.1"/>
    <property type="molecule type" value="Genomic_DNA"/>
</dbReference>
<keyword evidence="2" id="KW-1133">Transmembrane helix</keyword>
<keyword evidence="2" id="KW-0472">Membrane</keyword>
<gene>
    <name evidence="3" type="ORF">ACFSW7_12920</name>
</gene>
<comment type="caution">
    <text evidence="3">The sequence shown here is derived from an EMBL/GenBank/DDBJ whole genome shotgun (WGS) entry which is preliminary data.</text>
</comment>
<proteinExistence type="predicted"/>
<evidence type="ECO:0008006" key="5">
    <source>
        <dbReference type="Google" id="ProtNLM"/>
    </source>
</evidence>
<protein>
    <recommendedName>
        <fullName evidence="5">DUF4232 domain-containing protein</fullName>
    </recommendedName>
</protein>
<dbReference type="Proteomes" id="UP001597492">
    <property type="component" value="Unassembled WGS sequence"/>
</dbReference>
<dbReference type="RefSeq" id="WP_019618793.1">
    <property type="nucleotide sequence ID" value="NZ_JBHUNE010000009.1"/>
</dbReference>
<evidence type="ECO:0000313" key="4">
    <source>
        <dbReference type="Proteomes" id="UP001597492"/>
    </source>
</evidence>